<protein>
    <submittedName>
        <fullName evidence="3">Uncharacterized protein</fullName>
    </submittedName>
</protein>
<keyword evidence="2" id="KW-1133">Transmembrane helix</keyword>
<feature type="region of interest" description="Disordered" evidence="1">
    <location>
        <begin position="1"/>
        <end position="26"/>
    </location>
</feature>
<dbReference type="Proteomes" id="UP000176087">
    <property type="component" value="Unassembled WGS sequence"/>
</dbReference>
<name>A0A1E7JFR4_9ACTN</name>
<dbReference type="STRING" id="933944.AN215_22335"/>
<dbReference type="RefSeq" id="WP_079123321.1">
    <property type="nucleotide sequence ID" value="NZ_LJGS01000040.1"/>
</dbReference>
<dbReference type="PATRIC" id="fig|933944.5.peg.6059"/>
<proteinExistence type="predicted"/>
<organism evidence="3 4">
    <name type="scientific">Streptomyces abyssalis</name>
    <dbReference type="NCBI Taxonomy" id="933944"/>
    <lineage>
        <taxon>Bacteria</taxon>
        <taxon>Bacillati</taxon>
        <taxon>Actinomycetota</taxon>
        <taxon>Actinomycetes</taxon>
        <taxon>Kitasatosporales</taxon>
        <taxon>Streptomycetaceae</taxon>
        <taxon>Streptomyces</taxon>
    </lineage>
</organism>
<sequence>MKDGSTPEQGGFGPAEPMPPQGGGAAYGYPGPHGGYGYPSGTGPAEIYGHDGGYAQPLVTIGDITVTEDGIITPAGKMPLSGATWTVTDMSRTEEKIPTHAIVLAVVFLVFCFLGLLFLLMKERNTAGHVQVTVNSGGKFHSTMIPVYDPMAVHHIMQQVNYARSVSI</sequence>
<dbReference type="AlphaFoldDB" id="A0A1E7JFR4"/>
<accession>A0A1E7JFR4</accession>
<keyword evidence="4" id="KW-1185">Reference proteome</keyword>
<keyword evidence="2" id="KW-0812">Transmembrane</keyword>
<evidence type="ECO:0000256" key="2">
    <source>
        <dbReference type="SAM" id="Phobius"/>
    </source>
</evidence>
<keyword evidence="2" id="KW-0472">Membrane</keyword>
<evidence type="ECO:0000313" key="3">
    <source>
        <dbReference type="EMBL" id="OEU85326.1"/>
    </source>
</evidence>
<evidence type="ECO:0000313" key="4">
    <source>
        <dbReference type="Proteomes" id="UP000176087"/>
    </source>
</evidence>
<comment type="caution">
    <text evidence="3">The sequence shown here is derived from an EMBL/GenBank/DDBJ whole genome shotgun (WGS) entry which is preliminary data.</text>
</comment>
<feature type="transmembrane region" description="Helical" evidence="2">
    <location>
        <begin position="101"/>
        <end position="121"/>
    </location>
</feature>
<dbReference type="EMBL" id="LJGT01000041">
    <property type="protein sequence ID" value="OEU85326.1"/>
    <property type="molecule type" value="Genomic_DNA"/>
</dbReference>
<evidence type="ECO:0000256" key="1">
    <source>
        <dbReference type="SAM" id="MobiDB-lite"/>
    </source>
</evidence>
<gene>
    <name evidence="3" type="ORF">AN215_22335</name>
</gene>
<reference evidence="3 4" key="1">
    <citation type="journal article" date="2016" name="Front. Microbiol.">
        <title>Comparative Genomics Analysis of Streptomyces Species Reveals Their Adaptation to the Marine Environment and Their Diversity at the Genomic Level.</title>
        <authorList>
            <person name="Tian X."/>
            <person name="Zhang Z."/>
            <person name="Yang T."/>
            <person name="Chen M."/>
            <person name="Li J."/>
            <person name="Chen F."/>
            <person name="Yang J."/>
            <person name="Li W."/>
            <person name="Zhang B."/>
            <person name="Zhang Z."/>
            <person name="Wu J."/>
            <person name="Zhang C."/>
            <person name="Long L."/>
            <person name="Xiao J."/>
        </authorList>
    </citation>
    <scope>NUCLEOTIDE SEQUENCE [LARGE SCALE GENOMIC DNA]</scope>
    <source>
        <strain evidence="3 4">SCSIO 10390</strain>
    </source>
</reference>